<dbReference type="PANTHER" id="PTHR11465:SF9">
    <property type="entry name" value="CATALASE"/>
    <property type="match status" value="1"/>
</dbReference>
<keyword evidence="3 7" id="KW-0349">Heme</keyword>
<comment type="cofactor">
    <cofactor evidence="7">
        <name>heme</name>
        <dbReference type="ChEBI" id="CHEBI:30413"/>
    </cofactor>
</comment>
<feature type="binding site" description="axial binding residue" evidence="9">
    <location>
        <position position="312"/>
    </location>
    <ligand>
        <name>heme</name>
        <dbReference type="ChEBI" id="CHEBI:30413"/>
    </ligand>
    <ligandPart>
        <name>Fe</name>
        <dbReference type="ChEBI" id="CHEBI:18248"/>
    </ligandPart>
</feature>
<evidence type="ECO:0000256" key="1">
    <source>
        <dbReference type="ARBA" id="ARBA00005329"/>
    </source>
</evidence>
<dbReference type="OrthoDB" id="255727at2"/>
<evidence type="ECO:0000256" key="10">
    <source>
        <dbReference type="SAM" id="SignalP"/>
    </source>
</evidence>
<dbReference type="Pfam" id="PF00199">
    <property type="entry name" value="Catalase"/>
    <property type="match status" value="1"/>
</dbReference>
<dbReference type="GO" id="GO:0004096">
    <property type="term" value="F:catalase activity"/>
    <property type="evidence" value="ECO:0007669"/>
    <property type="project" value="InterPro"/>
</dbReference>
<sequence length="320" mass="36515">MKKSILSACLLAFLASDYTNANETYDSNQIADIFYKLNGDVNDPHRKVNHAKGFCTSGNFEPTKDIVKSLDVPFLDQKSIPTQVRYSLGGAIMSDKSKPRGMAIKMQDDKGSWTMVMLGSEINFAKNPQEFGQYFEMRIPVDGKVDQEKIKRLTQEVDSYRNFEEYMKNVGISSSVANTAYYSIHTFYFKDKKSGKMLPARWKFVPVEGVKYLSDEELKKVGDNYLLERFQEHIKSKPIEYKMYLVYANKDDVTNDTTALWKGKHKEVLVGTLKVSKYDGMDCNADVYFPSDLPDGVGAPNDPLFQIRNETYGVTFGRRQ</sequence>
<keyword evidence="10" id="KW-0732">Signal</keyword>
<evidence type="ECO:0000259" key="11">
    <source>
        <dbReference type="SMART" id="SM01060"/>
    </source>
</evidence>
<evidence type="ECO:0000256" key="2">
    <source>
        <dbReference type="ARBA" id="ARBA00022559"/>
    </source>
</evidence>
<comment type="function">
    <text evidence="7">Has an organic peroxide-dependent peroxidase activity.</text>
</comment>
<dbReference type="GO" id="GO:0005737">
    <property type="term" value="C:cytoplasm"/>
    <property type="evidence" value="ECO:0007669"/>
    <property type="project" value="TreeGrafter"/>
</dbReference>
<evidence type="ECO:0000256" key="4">
    <source>
        <dbReference type="ARBA" id="ARBA00022723"/>
    </source>
</evidence>
<keyword evidence="2 7" id="KW-0575">Peroxidase</keyword>
<accession>A0A3D8JA01</accession>
<gene>
    <name evidence="12" type="ORF">CQA57_03395</name>
</gene>
<reference evidence="12 13" key="1">
    <citation type="submission" date="2018-04" db="EMBL/GenBank/DDBJ databases">
        <title>Novel Campyloabacter and Helicobacter Species and Strains.</title>
        <authorList>
            <person name="Mannion A.J."/>
            <person name="Shen Z."/>
            <person name="Fox J.G."/>
        </authorList>
    </citation>
    <scope>NUCLEOTIDE SEQUENCE [LARGE SCALE GENOMIC DNA]</scope>
    <source>
        <strain evidence="12 13">MIT 04-9362</strain>
    </source>
</reference>
<dbReference type="Proteomes" id="UP000256695">
    <property type="component" value="Unassembled WGS sequence"/>
</dbReference>
<dbReference type="EMBL" id="NXLX01000006">
    <property type="protein sequence ID" value="RDU74005.1"/>
    <property type="molecule type" value="Genomic_DNA"/>
</dbReference>
<dbReference type="InterPro" id="IPR020835">
    <property type="entry name" value="Catalase_sf"/>
</dbReference>
<evidence type="ECO:0000313" key="12">
    <source>
        <dbReference type="EMBL" id="RDU74005.1"/>
    </source>
</evidence>
<dbReference type="CDD" id="cd08153">
    <property type="entry name" value="srpA_like"/>
    <property type="match status" value="1"/>
</dbReference>
<dbReference type="PANTHER" id="PTHR11465">
    <property type="entry name" value="CATALASE"/>
    <property type="match status" value="1"/>
</dbReference>
<keyword evidence="6 7" id="KW-0408">Iron</keyword>
<name>A0A3D8JA01_9HELI</name>
<feature type="domain" description="Catalase core" evidence="11">
    <location>
        <begin position="18"/>
        <end position="320"/>
    </location>
</feature>
<evidence type="ECO:0000256" key="8">
    <source>
        <dbReference type="PIRSR" id="PIRSR000296-1"/>
    </source>
</evidence>
<evidence type="ECO:0000256" key="9">
    <source>
        <dbReference type="PIRSR" id="PIRSR000296-2"/>
    </source>
</evidence>
<evidence type="ECO:0000256" key="5">
    <source>
        <dbReference type="ARBA" id="ARBA00023002"/>
    </source>
</evidence>
<keyword evidence="13" id="KW-1185">Reference proteome</keyword>
<evidence type="ECO:0000256" key="7">
    <source>
        <dbReference type="PIRNR" id="PIRNR000296"/>
    </source>
</evidence>
<keyword evidence="5 7" id="KW-0560">Oxidoreductase</keyword>
<feature type="chain" id="PRO_5017809521" description="Catalase-related peroxidase" evidence="10">
    <location>
        <begin position="22"/>
        <end position="320"/>
    </location>
</feature>
<dbReference type="GO" id="GO:0020037">
    <property type="term" value="F:heme binding"/>
    <property type="evidence" value="ECO:0007669"/>
    <property type="project" value="InterPro"/>
</dbReference>
<evidence type="ECO:0000313" key="13">
    <source>
        <dbReference type="Proteomes" id="UP000256695"/>
    </source>
</evidence>
<dbReference type="Gene3D" id="2.40.180.10">
    <property type="entry name" value="Catalase core domain"/>
    <property type="match status" value="1"/>
</dbReference>
<dbReference type="RefSeq" id="WP_115578835.1">
    <property type="nucleotide sequence ID" value="NZ_NXLX01000006.1"/>
</dbReference>
<keyword evidence="4 7" id="KW-0479">Metal-binding</keyword>
<comment type="similarity">
    <text evidence="1 7">Belongs to the catalase family.</text>
</comment>
<dbReference type="AlphaFoldDB" id="A0A3D8JA01"/>
<dbReference type="GO" id="GO:0042744">
    <property type="term" value="P:hydrogen peroxide catabolic process"/>
    <property type="evidence" value="ECO:0007669"/>
    <property type="project" value="TreeGrafter"/>
</dbReference>
<dbReference type="SMART" id="SM01060">
    <property type="entry name" value="Catalase"/>
    <property type="match status" value="1"/>
</dbReference>
<comment type="caution">
    <text evidence="12">The sequence shown here is derived from an EMBL/GenBank/DDBJ whole genome shotgun (WGS) entry which is preliminary data.</text>
</comment>
<protein>
    <recommendedName>
        <fullName evidence="7">Catalase-related peroxidase</fullName>
        <ecNumber evidence="7">1.11.1.-</ecNumber>
    </recommendedName>
</protein>
<dbReference type="PROSITE" id="PS51402">
    <property type="entry name" value="CATALASE_3"/>
    <property type="match status" value="1"/>
</dbReference>
<feature type="active site" evidence="8">
    <location>
        <position position="50"/>
    </location>
</feature>
<dbReference type="InterPro" id="IPR024168">
    <property type="entry name" value="Catalase_SrpA-type_pred"/>
</dbReference>
<dbReference type="GO" id="GO:0042542">
    <property type="term" value="P:response to hydrogen peroxide"/>
    <property type="evidence" value="ECO:0007669"/>
    <property type="project" value="TreeGrafter"/>
</dbReference>
<dbReference type="EC" id="1.11.1.-" evidence="7"/>
<evidence type="ECO:0000256" key="6">
    <source>
        <dbReference type="ARBA" id="ARBA00023004"/>
    </source>
</evidence>
<feature type="signal peptide" evidence="10">
    <location>
        <begin position="1"/>
        <end position="21"/>
    </location>
</feature>
<dbReference type="InterPro" id="IPR018028">
    <property type="entry name" value="Catalase"/>
</dbReference>
<dbReference type="Gene3D" id="1.20.1280.120">
    <property type="match status" value="1"/>
</dbReference>
<dbReference type="InterPro" id="IPR011614">
    <property type="entry name" value="Catalase_core"/>
</dbReference>
<dbReference type="GO" id="GO:0046872">
    <property type="term" value="F:metal ion binding"/>
    <property type="evidence" value="ECO:0007669"/>
    <property type="project" value="UniProtKB-KW"/>
</dbReference>
<organism evidence="12 13">
    <name type="scientific">Helicobacter anseris</name>
    <dbReference type="NCBI Taxonomy" id="375926"/>
    <lineage>
        <taxon>Bacteria</taxon>
        <taxon>Pseudomonadati</taxon>
        <taxon>Campylobacterota</taxon>
        <taxon>Epsilonproteobacteria</taxon>
        <taxon>Campylobacterales</taxon>
        <taxon>Helicobacteraceae</taxon>
        <taxon>Helicobacter</taxon>
    </lineage>
</organism>
<evidence type="ECO:0000256" key="3">
    <source>
        <dbReference type="ARBA" id="ARBA00022617"/>
    </source>
</evidence>
<dbReference type="PIRSF" id="PIRSF000296">
    <property type="entry name" value="SrpA"/>
    <property type="match status" value="1"/>
</dbReference>
<proteinExistence type="inferred from homology"/>
<dbReference type="SUPFAM" id="SSF56634">
    <property type="entry name" value="Heme-dependent catalase-like"/>
    <property type="match status" value="1"/>
</dbReference>